<name>A0A4P7N2C6_PYROR</name>
<gene>
    <name evidence="3" type="ORF">PoMZ_01498</name>
</gene>
<organism evidence="3 4">
    <name type="scientific">Pyricularia oryzae</name>
    <name type="common">Rice blast fungus</name>
    <name type="synonym">Magnaporthe oryzae</name>
    <dbReference type="NCBI Taxonomy" id="318829"/>
    <lineage>
        <taxon>Eukaryota</taxon>
        <taxon>Fungi</taxon>
        <taxon>Dikarya</taxon>
        <taxon>Ascomycota</taxon>
        <taxon>Pezizomycotina</taxon>
        <taxon>Sordariomycetes</taxon>
        <taxon>Sordariomycetidae</taxon>
        <taxon>Magnaporthales</taxon>
        <taxon>Pyriculariaceae</taxon>
        <taxon>Pyricularia</taxon>
    </lineage>
</organism>
<evidence type="ECO:0000313" key="4">
    <source>
        <dbReference type="Proteomes" id="UP000294847"/>
    </source>
</evidence>
<feature type="region of interest" description="Disordered" evidence="1">
    <location>
        <begin position="30"/>
        <end position="59"/>
    </location>
</feature>
<feature type="chain" id="PRO_5020970870" evidence="2">
    <location>
        <begin position="25"/>
        <end position="773"/>
    </location>
</feature>
<accession>A0A4P7N2C6</accession>
<dbReference type="AlphaFoldDB" id="A0A4P7N2C6"/>
<feature type="signal peptide" evidence="2">
    <location>
        <begin position="1"/>
        <end position="24"/>
    </location>
</feature>
<reference evidence="3 4" key="1">
    <citation type="journal article" date="2019" name="Mol. Biol. Evol.">
        <title>Blast fungal genomes show frequent chromosomal changes, gene gains and losses, and effector gene turnover.</title>
        <authorList>
            <person name="Gomez Luciano L.B."/>
            <person name="Jason Tsai I."/>
            <person name="Chuma I."/>
            <person name="Tosa Y."/>
            <person name="Chen Y.H."/>
            <person name="Li J.Y."/>
            <person name="Li M.Y."/>
            <person name="Jade Lu M.Y."/>
            <person name="Nakayashiki H."/>
            <person name="Li W.H."/>
        </authorList>
    </citation>
    <scope>NUCLEOTIDE SEQUENCE [LARGE SCALE GENOMIC DNA]</scope>
    <source>
        <strain evidence="3">MZ5-1-6</strain>
    </source>
</reference>
<evidence type="ECO:0000256" key="2">
    <source>
        <dbReference type="SAM" id="SignalP"/>
    </source>
</evidence>
<dbReference type="PROSITE" id="PS51257">
    <property type="entry name" value="PROKAR_LIPOPROTEIN"/>
    <property type="match status" value="1"/>
</dbReference>
<evidence type="ECO:0000256" key="1">
    <source>
        <dbReference type="SAM" id="MobiDB-lite"/>
    </source>
</evidence>
<feature type="region of interest" description="Disordered" evidence="1">
    <location>
        <begin position="726"/>
        <end position="746"/>
    </location>
</feature>
<proteinExistence type="predicted"/>
<dbReference type="Proteomes" id="UP000294847">
    <property type="component" value="Chromosome 2"/>
</dbReference>
<evidence type="ECO:0000313" key="3">
    <source>
        <dbReference type="EMBL" id="QBZ56588.1"/>
    </source>
</evidence>
<dbReference type="EMBL" id="CP034205">
    <property type="protein sequence ID" value="QBZ56588.1"/>
    <property type="molecule type" value="Genomic_DNA"/>
</dbReference>
<sequence length="773" mass="78273">MVATRLSLLSLAAVSSCMFGAFRGEPRLGRIDRRLNGSGGERSADEATSGNGTPFSGDVVSPSAMASDAVVPIPSAVTSGNTVVSISLEPAAATTYPPSTSSTSLAVEYLVPAALITDGKVHITDFERATETTLFAQPTVPAAQAAPAPPGEGVVIKTVIFGSDLTPVLSVGIVEPPTPPTLPIKPVAGNGKKPPALPSKPYLANSTVTTSMNMSRPIISTTDSWTLPTELPGDITLPGLTLPPLPIPTISFGSWVTIMPTTTTKPVTAAPTAPPGSGISYCQASDFEKPTTSYSIIYSTTITWTGDPNEYTAPFPPLITPKPSCVQAPLAPQPPVRYTLSRCNGTDTETEYRTCEFSTTTVYDVVTGRPLPSTATGGNKAKGTTTVLVTDKNPAVVFPTSSMPDYGGADRGGGTKYRDKVTAGGDVGPITTGPGGSKVGSGVGSVPAVPITVSLRPGAVTLNDQVYTDNPALRTQIAHVGGEWFTIEPTRVVGAGTTLNRPTASAAPAPTTPITTVVGGSPVVISSGVAVVDGTSFSLEGPPTTKVVQDTTMAIGGGGVEISGPTGSTRLISPPRHTEVVVAGGELVTAIGTSVLVLRGTTVTYGPSAPITKMNINGDEVTVGPSGVTIRNKVLGGTSARESETQYEVVGGATITQVAPSVVIIAGSTYTVGPGASETTVTFGRQTITLGPTGVAVSTMTYTFPLGETPTAVTITPGATAVGVASATTTGSRNSGGGDSKGEEDAAADLRPSGVLFSVSLFCIASGVLVWVI</sequence>
<protein>
    <submittedName>
        <fullName evidence="3">Uncharacterized protein</fullName>
    </submittedName>
</protein>
<keyword evidence="2" id="KW-0732">Signal</keyword>